<evidence type="ECO:0000313" key="2">
    <source>
        <dbReference type="Proteomes" id="UP000181898"/>
    </source>
</evidence>
<protein>
    <submittedName>
        <fullName evidence="1">Uncharacterized protein</fullName>
    </submittedName>
</protein>
<accession>A0A1L3JFX0</accession>
<dbReference type="AlphaFoldDB" id="A0A1L3JFX0"/>
<dbReference type="EMBL" id="CP018155">
    <property type="protein sequence ID" value="APG64009.1"/>
    <property type="molecule type" value="Genomic_DNA"/>
</dbReference>
<evidence type="ECO:0000313" key="1">
    <source>
        <dbReference type="EMBL" id="APG64009.1"/>
    </source>
</evidence>
<reference evidence="1 2" key="1">
    <citation type="submission" date="2016-11" db="EMBL/GenBank/DDBJ databases">
        <title>Tenacibaculum sp. LPB0136, isolated from marine environment.</title>
        <authorList>
            <person name="Kim E."/>
            <person name="Yi H."/>
        </authorList>
    </citation>
    <scope>NUCLEOTIDE SEQUENCE [LARGE SCALE GENOMIC DNA]</scope>
    <source>
        <strain evidence="1 2">LPB0136</strain>
    </source>
</reference>
<dbReference type="KEGG" id="ten:LPB136_00880"/>
<proteinExistence type="predicted"/>
<dbReference type="Proteomes" id="UP000181898">
    <property type="component" value="Chromosome"/>
</dbReference>
<sequence>MKKITFYPLILIVFFCFKIQEQTPSENNECVNAIELTLEESFFSLTLEATNSLKTEVDFSDLKPDFTLVKTLSNK</sequence>
<organism evidence="1 2">
    <name type="scientific">Tenacibaculum todarodis</name>
    <dbReference type="NCBI Taxonomy" id="1850252"/>
    <lineage>
        <taxon>Bacteria</taxon>
        <taxon>Pseudomonadati</taxon>
        <taxon>Bacteroidota</taxon>
        <taxon>Flavobacteriia</taxon>
        <taxon>Flavobacteriales</taxon>
        <taxon>Flavobacteriaceae</taxon>
        <taxon>Tenacibaculum</taxon>
    </lineage>
</organism>
<gene>
    <name evidence="1" type="ORF">LPB136_00880</name>
</gene>
<name>A0A1L3JFX0_9FLAO</name>
<dbReference type="STRING" id="1850252.LPB136_00880"/>
<keyword evidence="2" id="KW-1185">Reference proteome</keyword>